<keyword evidence="4" id="KW-1185">Reference proteome</keyword>
<dbReference type="InterPro" id="IPR050879">
    <property type="entry name" value="Acyltransferase_3"/>
</dbReference>
<organism evidence="3 4">
    <name type="scientific">Burkholderia savannae</name>
    <dbReference type="NCBI Taxonomy" id="1637837"/>
    <lineage>
        <taxon>Bacteria</taxon>
        <taxon>Pseudomonadati</taxon>
        <taxon>Pseudomonadota</taxon>
        <taxon>Betaproteobacteria</taxon>
        <taxon>Burkholderiales</taxon>
        <taxon>Burkholderiaceae</taxon>
        <taxon>Burkholderia</taxon>
        <taxon>pseudomallei group</taxon>
    </lineage>
</organism>
<proteinExistence type="predicted"/>
<dbReference type="RefSeq" id="WP_060822892.1">
    <property type="nucleotide sequence ID" value="NZ_LNJQ01000004.1"/>
</dbReference>
<dbReference type="Proteomes" id="UP000070255">
    <property type="component" value="Unassembled WGS sequence"/>
</dbReference>
<keyword evidence="1" id="KW-0812">Transmembrane</keyword>
<dbReference type="EMBL" id="LNJQ01000004">
    <property type="protein sequence ID" value="KWZ38477.1"/>
    <property type="molecule type" value="Genomic_DNA"/>
</dbReference>
<evidence type="ECO:0000313" key="4">
    <source>
        <dbReference type="Proteomes" id="UP000070255"/>
    </source>
</evidence>
<reference evidence="3 4" key="1">
    <citation type="submission" date="2015-11" db="EMBL/GenBank/DDBJ databases">
        <authorList>
            <person name="Sahl J."/>
            <person name="Wagner D."/>
            <person name="Keim P."/>
        </authorList>
    </citation>
    <scope>NUCLEOTIDE SEQUENCE [LARGE SCALE GENOMIC DNA]</scope>
    <source>
        <strain evidence="3 4">BDU18</strain>
    </source>
</reference>
<dbReference type="InterPro" id="IPR002656">
    <property type="entry name" value="Acyl_transf_3_dom"/>
</dbReference>
<feature type="transmembrane region" description="Helical" evidence="1">
    <location>
        <begin position="150"/>
        <end position="169"/>
    </location>
</feature>
<feature type="transmembrane region" description="Helical" evidence="1">
    <location>
        <begin position="175"/>
        <end position="193"/>
    </location>
</feature>
<dbReference type="Pfam" id="PF01757">
    <property type="entry name" value="Acyl_transf_3"/>
    <property type="match status" value="1"/>
</dbReference>
<feature type="transmembrane region" description="Helical" evidence="1">
    <location>
        <begin position="124"/>
        <end position="143"/>
    </location>
</feature>
<feature type="domain" description="Acyltransferase 3" evidence="2">
    <location>
        <begin position="11"/>
        <end position="318"/>
    </location>
</feature>
<evidence type="ECO:0000256" key="1">
    <source>
        <dbReference type="SAM" id="Phobius"/>
    </source>
</evidence>
<feature type="transmembrane region" description="Helical" evidence="1">
    <location>
        <begin position="297"/>
        <end position="321"/>
    </location>
</feature>
<evidence type="ECO:0000259" key="2">
    <source>
        <dbReference type="Pfam" id="PF01757"/>
    </source>
</evidence>
<protein>
    <recommendedName>
        <fullName evidence="2">Acyltransferase 3 domain-containing protein</fullName>
    </recommendedName>
</protein>
<feature type="transmembrane region" description="Helical" evidence="1">
    <location>
        <begin position="234"/>
        <end position="251"/>
    </location>
</feature>
<keyword evidence="1" id="KW-0472">Membrane</keyword>
<dbReference type="PANTHER" id="PTHR23028">
    <property type="entry name" value="ACETYLTRANSFERASE"/>
    <property type="match status" value="1"/>
</dbReference>
<name>A0ABR5T9I8_9BURK</name>
<feature type="transmembrane region" description="Helical" evidence="1">
    <location>
        <begin position="205"/>
        <end position="222"/>
    </location>
</feature>
<feature type="transmembrane region" description="Helical" evidence="1">
    <location>
        <begin position="263"/>
        <end position="281"/>
    </location>
</feature>
<dbReference type="PANTHER" id="PTHR23028:SF131">
    <property type="entry name" value="BLR2367 PROTEIN"/>
    <property type="match status" value="1"/>
</dbReference>
<feature type="transmembrane region" description="Helical" evidence="1">
    <location>
        <begin position="36"/>
        <end position="53"/>
    </location>
</feature>
<keyword evidence="1" id="KW-1133">Transmembrane helix</keyword>
<comment type="caution">
    <text evidence="3">The sequence shown here is derived from an EMBL/GenBank/DDBJ whole genome shotgun (WGS) entry which is preliminary data.</text>
</comment>
<gene>
    <name evidence="3" type="ORF">WS72_26965</name>
</gene>
<feature type="transmembrane region" description="Helical" evidence="1">
    <location>
        <begin position="65"/>
        <end position="85"/>
    </location>
</feature>
<accession>A0ABR5T9I8</accession>
<sequence>MKNPAGPLLSNIQAARAVAALCVVAYHLGVMPFGQVGVDVFFVISGFIMSYVAPKEGNAFFIKRVIRIVPLYWMLTIGVYAIAVVRPQWLNTTTDGVAYLFKSMFFVPYVKENGNWGPLLRNGWTLDFEMFFYVVVAAALVVVRRQYATIAASAALIVFCLSSQAVGAGSQVADYLAQPLVIEFCLGVACYWITRARAFDAAPRGLFGAGAIAAPLLVVALYPEFGDPVGFQRVLQYGVPAFVLIASLLGLEKSGVSSRNAILANLGAASYSIYLLHPYVIGVAEKILKIHPGAGTVGGWCAAAAVALVVYAAGWVCYRYVEMPIQSALRWRSSAERPMSARAN</sequence>
<evidence type="ECO:0000313" key="3">
    <source>
        <dbReference type="EMBL" id="KWZ38477.1"/>
    </source>
</evidence>